<sequence length="139" mass="14987">MSKITLNATTFDLISTLSLDDIKLLEKQNPDALAIKDKDGDVQFVVKTGGTMGSISQYGIVFANKTRDGKAVLTYTLDTNKPADEQLNEIFDKVGAAKAKLDEIEATATTAVQNEKDRKAAFIRELTGEANAEDTTAEG</sequence>
<organism evidence="1">
    <name type="scientific">Siphoviridae sp. ct3o911</name>
    <dbReference type="NCBI Taxonomy" id="2827560"/>
    <lineage>
        <taxon>Viruses</taxon>
        <taxon>Duplodnaviria</taxon>
        <taxon>Heunggongvirae</taxon>
        <taxon>Uroviricota</taxon>
        <taxon>Caudoviricetes</taxon>
    </lineage>
</organism>
<dbReference type="EMBL" id="BK015861">
    <property type="protein sequence ID" value="DAD70126.1"/>
    <property type="molecule type" value="Genomic_DNA"/>
</dbReference>
<protein>
    <submittedName>
        <fullName evidence="1">Uncharacterized protein</fullName>
    </submittedName>
</protein>
<evidence type="ECO:0000313" key="1">
    <source>
        <dbReference type="EMBL" id="DAD70126.1"/>
    </source>
</evidence>
<reference evidence="1" key="1">
    <citation type="journal article" date="2021" name="Proc. Natl. Acad. Sci. U.S.A.">
        <title>A Catalog of Tens of Thousands of Viruses from Human Metagenomes Reveals Hidden Associations with Chronic Diseases.</title>
        <authorList>
            <person name="Tisza M.J."/>
            <person name="Buck C.B."/>
        </authorList>
    </citation>
    <scope>NUCLEOTIDE SEQUENCE</scope>
    <source>
        <strain evidence="1">Ct3o911</strain>
    </source>
</reference>
<name>A0A8S5LJC8_9CAUD</name>
<proteinExistence type="predicted"/>
<accession>A0A8S5LJC8</accession>